<evidence type="ECO:0000256" key="2">
    <source>
        <dbReference type="ARBA" id="ARBA00022475"/>
    </source>
</evidence>
<dbReference type="RefSeq" id="WP_111293793.1">
    <property type="nucleotide sequence ID" value="NZ_QKZV01000002.1"/>
</dbReference>
<evidence type="ECO:0000256" key="1">
    <source>
        <dbReference type="ARBA" id="ARBA00004651"/>
    </source>
</evidence>
<feature type="transmembrane region" description="Helical" evidence="8">
    <location>
        <begin position="123"/>
        <end position="141"/>
    </location>
</feature>
<keyword evidence="6 8" id="KW-1133">Transmembrane helix</keyword>
<feature type="transmembrane region" description="Helical" evidence="8">
    <location>
        <begin position="188"/>
        <end position="207"/>
    </location>
</feature>
<sequence>MKRLNTLLFLLAGVQFVLPFLLQNGRYEPHRDEFLYLAESRHLAWGYMEAPPLLSLLGWITNHLGTQLFWIKMWPALFGCGTFLLAGTITLKLGGKVLALLFTWFPFVFGAYLRLFFLFQPNFLEVFFYTAIAFCWFQWVLTQNSKWIYVSGIALGIGLLSKASVSFYAVGLLTGLLLTPQRKVFTQIAIYIAALIAVAIFLPHFIWQYRHHFPVLHHMELLQKTQLVHIAYTDFIKGQLLLNVSCIYIWLVGLYWLLFSKMGKPFRLFGWAYLTVIVLLLVLHGKDYYALGLYPILFAFGGFQIEQFTQIHARWLLYPAFVFTILIGLLLWPLLLPVTSPQQLAAYYSATHLKKSGLLTWEDQQQHSLPQDFADMIGWKSTTQALANFYNHLPADEQQHTIIFCRNYGWAGAVNFYGKQYHLPEAYSDEASFLLWLPQQNNASVNNIILLAKHLPDANDTAFHFFEKYSVIDSLNNAFARENGTKIIFFQKANPGFGYWLSSKINSLQAPFNSPAAK</sequence>
<reference evidence="10 11" key="1">
    <citation type="submission" date="2018-06" db="EMBL/GenBank/DDBJ databases">
        <title>Genomic Encyclopedia of Archaeal and Bacterial Type Strains, Phase II (KMG-II): from individual species to whole genera.</title>
        <authorList>
            <person name="Goeker M."/>
        </authorList>
    </citation>
    <scope>NUCLEOTIDE SEQUENCE [LARGE SCALE GENOMIC DNA]</scope>
    <source>
        <strain evidence="10 11">DSM 23241</strain>
    </source>
</reference>
<dbReference type="InterPro" id="IPR038731">
    <property type="entry name" value="RgtA/B/C-like"/>
</dbReference>
<evidence type="ECO:0000256" key="4">
    <source>
        <dbReference type="ARBA" id="ARBA00022679"/>
    </source>
</evidence>
<dbReference type="GO" id="GO:0016763">
    <property type="term" value="F:pentosyltransferase activity"/>
    <property type="evidence" value="ECO:0007669"/>
    <property type="project" value="TreeGrafter"/>
</dbReference>
<keyword evidence="2" id="KW-1003">Cell membrane</keyword>
<feature type="transmembrane region" description="Helical" evidence="8">
    <location>
        <begin position="147"/>
        <end position="176"/>
    </location>
</feature>
<dbReference type="InterPro" id="IPR050297">
    <property type="entry name" value="LipidA_mod_glycosyltrf_83"/>
</dbReference>
<dbReference type="GO" id="GO:0005886">
    <property type="term" value="C:plasma membrane"/>
    <property type="evidence" value="ECO:0007669"/>
    <property type="project" value="UniProtKB-SubCell"/>
</dbReference>
<proteinExistence type="predicted"/>
<evidence type="ECO:0000256" key="8">
    <source>
        <dbReference type="SAM" id="Phobius"/>
    </source>
</evidence>
<dbReference type="AlphaFoldDB" id="A0A2W7SCE2"/>
<dbReference type="Pfam" id="PF13231">
    <property type="entry name" value="PMT_2"/>
    <property type="match status" value="1"/>
</dbReference>
<evidence type="ECO:0000313" key="10">
    <source>
        <dbReference type="EMBL" id="PZX64637.1"/>
    </source>
</evidence>
<evidence type="ECO:0000256" key="7">
    <source>
        <dbReference type="ARBA" id="ARBA00023136"/>
    </source>
</evidence>
<name>A0A2W7SCE2_9BACT</name>
<keyword evidence="3 10" id="KW-0328">Glycosyltransferase</keyword>
<dbReference type="EMBL" id="QKZV01000002">
    <property type="protein sequence ID" value="PZX64637.1"/>
    <property type="molecule type" value="Genomic_DNA"/>
</dbReference>
<feature type="transmembrane region" description="Helical" evidence="8">
    <location>
        <begin position="289"/>
        <end position="308"/>
    </location>
</feature>
<feature type="transmembrane region" description="Helical" evidence="8">
    <location>
        <begin position="97"/>
        <end position="116"/>
    </location>
</feature>
<evidence type="ECO:0000313" key="11">
    <source>
        <dbReference type="Proteomes" id="UP000249720"/>
    </source>
</evidence>
<feature type="transmembrane region" description="Helical" evidence="8">
    <location>
        <begin position="315"/>
        <end position="335"/>
    </location>
</feature>
<evidence type="ECO:0000256" key="3">
    <source>
        <dbReference type="ARBA" id="ARBA00022676"/>
    </source>
</evidence>
<gene>
    <name evidence="10" type="ORF">LX80_00834</name>
</gene>
<evidence type="ECO:0000256" key="5">
    <source>
        <dbReference type="ARBA" id="ARBA00022692"/>
    </source>
</evidence>
<comment type="caution">
    <text evidence="10">The sequence shown here is derived from an EMBL/GenBank/DDBJ whole genome shotgun (WGS) entry which is preliminary data.</text>
</comment>
<dbReference type="Proteomes" id="UP000249720">
    <property type="component" value="Unassembled WGS sequence"/>
</dbReference>
<organism evidence="10 11">
    <name type="scientific">Hydrotalea sandarakina</name>
    <dbReference type="NCBI Taxonomy" id="1004304"/>
    <lineage>
        <taxon>Bacteria</taxon>
        <taxon>Pseudomonadati</taxon>
        <taxon>Bacteroidota</taxon>
        <taxon>Chitinophagia</taxon>
        <taxon>Chitinophagales</taxon>
        <taxon>Chitinophagaceae</taxon>
        <taxon>Hydrotalea</taxon>
    </lineage>
</organism>
<dbReference type="PANTHER" id="PTHR33908:SF11">
    <property type="entry name" value="MEMBRANE PROTEIN"/>
    <property type="match status" value="1"/>
</dbReference>
<protein>
    <submittedName>
        <fullName evidence="10">Dolichyl-phosphate-mannose-protein mannosyltransferase</fullName>
    </submittedName>
</protein>
<evidence type="ECO:0000259" key="9">
    <source>
        <dbReference type="Pfam" id="PF13231"/>
    </source>
</evidence>
<feature type="transmembrane region" description="Helical" evidence="8">
    <location>
        <begin position="73"/>
        <end position="91"/>
    </location>
</feature>
<accession>A0A2W7SCE2</accession>
<keyword evidence="7 8" id="KW-0472">Membrane</keyword>
<keyword evidence="4 10" id="KW-0808">Transferase</keyword>
<feature type="transmembrane region" description="Helical" evidence="8">
    <location>
        <begin position="266"/>
        <end position="283"/>
    </location>
</feature>
<feature type="domain" description="Glycosyltransferase RgtA/B/C/D-like" evidence="9">
    <location>
        <begin position="51"/>
        <end position="207"/>
    </location>
</feature>
<evidence type="ECO:0000256" key="6">
    <source>
        <dbReference type="ARBA" id="ARBA00022989"/>
    </source>
</evidence>
<keyword evidence="11" id="KW-1185">Reference proteome</keyword>
<dbReference type="PANTHER" id="PTHR33908">
    <property type="entry name" value="MANNOSYLTRANSFERASE YKCB-RELATED"/>
    <property type="match status" value="1"/>
</dbReference>
<dbReference type="GO" id="GO:0009103">
    <property type="term" value="P:lipopolysaccharide biosynthetic process"/>
    <property type="evidence" value="ECO:0007669"/>
    <property type="project" value="UniProtKB-ARBA"/>
</dbReference>
<feature type="transmembrane region" description="Helical" evidence="8">
    <location>
        <begin position="240"/>
        <end position="259"/>
    </location>
</feature>
<dbReference type="OrthoDB" id="9813729at2"/>
<keyword evidence="5 8" id="KW-0812">Transmembrane</keyword>
<comment type="subcellular location">
    <subcellularLocation>
        <location evidence="1">Cell membrane</location>
        <topology evidence="1">Multi-pass membrane protein</topology>
    </subcellularLocation>
</comment>